<evidence type="ECO:0000256" key="7">
    <source>
        <dbReference type="PIRSR" id="PIRSR602401-1"/>
    </source>
</evidence>
<keyword evidence="2 7" id="KW-0349">Heme</keyword>
<dbReference type="PANTHER" id="PTHR47950">
    <property type="entry name" value="CYTOCHROME P450, FAMILY 76, SUBFAMILY C, POLYPEPTIDE 5-RELATED"/>
    <property type="match status" value="1"/>
</dbReference>
<proteinExistence type="inferred from homology"/>
<dbReference type="PRINTS" id="PR00385">
    <property type="entry name" value="P450"/>
</dbReference>
<evidence type="ECO:0000256" key="3">
    <source>
        <dbReference type="ARBA" id="ARBA00022723"/>
    </source>
</evidence>
<evidence type="ECO:0000256" key="1">
    <source>
        <dbReference type="ARBA" id="ARBA00010617"/>
    </source>
</evidence>
<dbReference type="EMBL" id="JAZDWU010000002">
    <property type="protein sequence ID" value="KAL0012019.1"/>
    <property type="molecule type" value="Genomic_DNA"/>
</dbReference>
<dbReference type="GO" id="GO:0016705">
    <property type="term" value="F:oxidoreductase activity, acting on paired donors, with incorporation or reduction of molecular oxygen"/>
    <property type="evidence" value="ECO:0007669"/>
    <property type="project" value="InterPro"/>
</dbReference>
<feature type="signal peptide" evidence="9">
    <location>
        <begin position="1"/>
        <end position="19"/>
    </location>
</feature>
<gene>
    <name evidence="10" type="ORF">SO802_007127</name>
</gene>
<evidence type="ECO:0000256" key="2">
    <source>
        <dbReference type="ARBA" id="ARBA00022617"/>
    </source>
</evidence>
<evidence type="ECO:0000256" key="8">
    <source>
        <dbReference type="RuleBase" id="RU000461"/>
    </source>
</evidence>
<evidence type="ECO:0000256" key="9">
    <source>
        <dbReference type="SAM" id="SignalP"/>
    </source>
</evidence>
<dbReference type="PANTHER" id="PTHR47950:SF4">
    <property type="entry name" value="GERANIOL 8-HYDROXYLASE-LIKE"/>
    <property type="match status" value="1"/>
</dbReference>
<evidence type="ECO:0000313" key="10">
    <source>
        <dbReference type="EMBL" id="KAL0012019.1"/>
    </source>
</evidence>
<organism evidence="10 11">
    <name type="scientific">Lithocarpus litseifolius</name>
    <dbReference type="NCBI Taxonomy" id="425828"/>
    <lineage>
        <taxon>Eukaryota</taxon>
        <taxon>Viridiplantae</taxon>
        <taxon>Streptophyta</taxon>
        <taxon>Embryophyta</taxon>
        <taxon>Tracheophyta</taxon>
        <taxon>Spermatophyta</taxon>
        <taxon>Magnoliopsida</taxon>
        <taxon>eudicotyledons</taxon>
        <taxon>Gunneridae</taxon>
        <taxon>Pentapetalae</taxon>
        <taxon>rosids</taxon>
        <taxon>fabids</taxon>
        <taxon>Fagales</taxon>
        <taxon>Fagaceae</taxon>
        <taxon>Lithocarpus</taxon>
    </lineage>
</organism>
<keyword evidence="11" id="KW-1185">Reference proteome</keyword>
<evidence type="ECO:0000256" key="5">
    <source>
        <dbReference type="ARBA" id="ARBA00023004"/>
    </source>
</evidence>
<dbReference type="AlphaFoldDB" id="A0AAW2DPF7"/>
<keyword evidence="4 8" id="KW-0560">Oxidoreductase</keyword>
<evidence type="ECO:0000256" key="6">
    <source>
        <dbReference type="ARBA" id="ARBA00023033"/>
    </source>
</evidence>
<protein>
    <recommendedName>
        <fullName evidence="12">Geraniol 8-hydroxylase-like</fullName>
    </recommendedName>
</protein>
<accession>A0AAW2DPF7</accession>
<dbReference type="PROSITE" id="PS00086">
    <property type="entry name" value="CYTOCHROME_P450"/>
    <property type="match status" value="1"/>
</dbReference>
<feature type="chain" id="PRO_5043800136" description="Geraniol 8-hydroxylase-like" evidence="9">
    <location>
        <begin position="20"/>
        <end position="503"/>
    </location>
</feature>
<dbReference type="InterPro" id="IPR017972">
    <property type="entry name" value="Cyt_P450_CS"/>
</dbReference>
<sequence length="503" mass="56915">MEPYSFLLFSLFLLICTQALLHLKDWVSKKRKLPPGPTGLPIVGNLLTLGHRPHESLAKLAKTYGSLMTVRLGFNITVVASSAEMAREILQKNDLAFLGRPIPDVVTAQTNHELSVAWLPGNTKWRGLRKICNSHVFTTQRLDALQGLRHQMMDGMVRRVVDASEAGEAISIGRLVFGTTLNLLSNTMFSVDILDPKSNAIQELKELIWRIMELAGKPNLSDYFPLLKPFDVQGIRRTIKVSYDRLHVLLDEIIDQRLKRRASGLPRCEDFLDVLFDQSNEQSHEEFNREDINILLTDLFIGGTDTTTTTMEWAMTELLRNPDIMAKAKQELGETIGFGQSIEEKDIPRLPYLQALLKETMRLHPTAPLLLPHRAEMDVEVCGYTIPKHAQVFVNAWAIARDPMYWDKPTQFIPERFMGMGNEVDFRGTNFSFIPFGSGRRICPGLTLAIRMLSLLLASLIHRFDWKLLDQMAPEDIDMSDKFGITMQKVIPLVAIPVVVAKA</sequence>
<dbReference type="Gene3D" id="1.10.630.10">
    <property type="entry name" value="Cytochrome P450"/>
    <property type="match status" value="1"/>
</dbReference>
<comment type="caution">
    <text evidence="10">The sequence shown here is derived from an EMBL/GenBank/DDBJ whole genome shotgun (WGS) entry which is preliminary data.</text>
</comment>
<dbReference type="GO" id="GO:0004497">
    <property type="term" value="F:monooxygenase activity"/>
    <property type="evidence" value="ECO:0007669"/>
    <property type="project" value="UniProtKB-KW"/>
</dbReference>
<dbReference type="CDD" id="cd11073">
    <property type="entry name" value="CYP76-like"/>
    <property type="match status" value="1"/>
</dbReference>
<evidence type="ECO:0000313" key="11">
    <source>
        <dbReference type="Proteomes" id="UP001459277"/>
    </source>
</evidence>
<keyword evidence="5 7" id="KW-0408">Iron</keyword>
<evidence type="ECO:0000256" key="4">
    <source>
        <dbReference type="ARBA" id="ARBA00023002"/>
    </source>
</evidence>
<name>A0AAW2DPF7_9ROSI</name>
<comment type="cofactor">
    <cofactor evidence="7">
        <name>heme</name>
        <dbReference type="ChEBI" id="CHEBI:30413"/>
    </cofactor>
</comment>
<dbReference type="Pfam" id="PF00067">
    <property type="entry name" value="p450"/>
    <property type="match status" value="1"/>
</dbReference>
<feature type="binding site" description="axial binding residue" evidence="7">
    <location>
        <position position="443"/>
    </location>
    <ligand>
        <name>heme</name>
        <dbReference type="ChEBI" id="CHEBI:30413"/>
    </ligand>
    <ligandPart>
        <name>Fe</name>
        <dbReference type="ChEBI" id="CHEBI:18248"/>
    </ligandPart>
</feature>
<evidence type="ECO:0008006" key="12">
    <source>
        <dbReference type="Google" id="ProtNLM"/>
    </source>
</evidence>
<dbReference type="SUPFAM" id="SSF48264">
    <property type="entry name" value="Cytochrome P450"/>
    <property type="match status" value="1"/>
</dbReference>
<reference evidence="10 11" key="1">
    <citation type="submission" date="2024-01" db="EMBL/GenBank/DDBJ databases">
        <title>A telomere-to-telomere, gap-free genome of sweet tea (Lithocarpus litseifolius).</title>
        <authorList>
            <person name="Zhou J."/>
        </authorList>
    </citation>
    <scope>NUCLEOTIDE SEQUENCE [LARGE SCALE GENOMIC DNA]</scope>
    <source>
        <strain evidence="10">Zhou-2022a</strain>
        <tissue evidence="10">Leaf</tissue>
    </source>
</reference>
<dbReference type="InterPro" id="IPR001128">
    <property type="entry name" value="Cyt_P450"/>
</dbReference>
<keyword evidence="9" id="KW-0732">Signal</keyword>
<keyword evidence="3 7" id="KW-0479">Metal-binding</keyword>
<dbReference type="FunFam" id="1.10.630.10:FF:000007">
    <property type="entry name" value="Cytochrome P450 76C4"/>
    <property type="match status" value="1"/>
</dbReference>
<keyword evidence="6 8" id="KW-0503">Monooxygenase</keyword>
<dbReference type="InterPro" id="IPR002401">
    <property type="entry name" value="Cyt_P450_E_grp-I"/>
</dbReference>
<dbReference type="Proteomes" id="UP001459277">
    <property type="component" value="Unassembled WGS sequence"/>
</dbReference>
<dbReference type="PRINTS" id="PR00463">
    <property type="entry name" value="EP450I"/>
</dbReference>
<dbReference type="InterPro" id="IPR036396">
    <property type="entry name" value="Cyt_P450_sf"/>
</dbReference>
<comment type="similarity">
    <text evidence="1 8">Belongs to the cytochrome P450 family.</text>
</comment>
<dbReference type="GO" id="GO:0005506">
    <property type="term" value="F:iron ion binding"/>
    <property type="evidence" value="ECO:0007669"/>
    <property type="project" value="InterPro"/>
</dbReference>
<dbReference type="GO" id="GO:0020037">
    <property type="term" value="F:heme binding"/>
    <property type="evidence" value="ECO:0007669"/>
    <property type="project" value="InterPro"/>
</dbReference>